<evidence type="ECO:0000256" key="1">
    <source>
        <dbReference type="ARBA" id="ARBA00004123"/>
    </source>
</evidence>
<feature type="region of interest" description="Disordered" evidence="13">
    <location>
        <begin position="439"/>
        <end position="461"/>
    </location>
</feature>
<keyword evidence="7 11" id="KW-0460">Magnesium</keyword>
<dbReference type="GO" id="GO:0003677">
    <property type="term" value="F:DNA binding"/>
    <property type="evidence" value="ECO:0007669"/>
    <property type="project" value="UniProtKB-UniRule"/>
</dbReference>
<dbReference type="OrthoDB" id="26491at2759"/>
<evidence type="ECO:0000313" key="16">
    <source>
        <dbReference type="EMBL" id="KRX00552.1"/>
    </source>
</evidence>
<name>A0A0V0QEH0_PSEPJ</name>
<dbReference type="InterPro" id="IPR006085">
    <property type="entry name" value="XPG_DNA_repair_N"/>
</dbReference>
<dbReference type="CDD" id="cd09857">
    <property type="entry name" value="PIN_EXO1"/>
    <property type="match status" value="1"/>
</dbReference>
<dbReference type="PROSITE" id="PS00842">
    <property type="entry name" value="XPG_2"/>
    <property type="match status" value="1"/>
</dbReference>
<dbReference type="InterPro" id="IPR006086">
    <property type="entry name" value="XPG-I_dom"/>
</dbReference>
<keyword evidence="11" id="KW-0228">DNA excision</keyword>
<comment type="cofactor">
    <cofactor evidence="11">
        <name>Mg(2+)</name>
        <dbReference type="ChEBI" id="CHEBI:18420"/>
    </cofactor>
    <text evidence="11">Binds 2 magnesium ions per subunit. They probably participate in the reaction catalyzed by the enzyme. May bind an additional third magnesium ion after substrate binding.</text>
</comment>
<feature type="compositionally biased region" description="Low complexity" evidence="13">
    <location>
        <begin position="661"/>
        <end position="671"/>
    </location>
</feature>
<keyword evidence="17" id="KW-1185">Reference proteome</keyword>
<keyword evidence="6 11" id="KW-0378">Hydrolase</keyword>
<feature type="compositionally biased region" description="Polar residues" evidence="13">
    <location>
        <begin position="439"/>
        <end position="449"/>
    </location>
</feature>
<keyword evidence="2" id="KW-0597">Phosphoprotein</keyword>
<evidence type="ECO:0000256" key="2">
    <source>
        <dbReference type="ARBA" id="ARBA00022553"/>
    </source>
</evidence>
<dbReference type="GO" id="GO:0046872">
    <property type="term" value="F:metal ion binding"/>
    <property type="evidence" value="ECO:0007669"/>
    <property type="project" value="UniProtKB-UniRule"/>
</dbReference>
<keyword evidence="4 11" id="KW-0479">Metal-binding</keyword>
<proteinExistence type="inferred from homology"/>
<dbReference type="SMART" id="SM00485">
    <property type="entry name" value="XPGN"/>
    <property type="match status" value="1"/>
</dbReference>
<feature type="compositionally biased region" description="Polar residues" evidence="13">
    <location>
        <begin position="723"/>
        <end position="733"/>
    </location>
</feature>
<keyword evidence="11" id="KW-0267">Excision nuclease</keyword>
<dbReference type="OMA" id="HINIQNA"/>
<evidence type="ECO:0000256" key="12">
    <source>
        <dbReference type="SAM" id="Coils"/>
    </source>
</evidence>
<comment type="function">
    <text evidence="11">5'-&gt;3' double-stranded DNA exonuclease which may also possess a cryptic 3'-&gt;5' double-stranded DNA exonuclease activity. Functions in DNA mismatch repair.</text>
</comment>
<feature type="compositionally biased region" description="Low complexity" evidence="13">
    <location>
        <begin position="711"/>
        <end position="722"/>
    </location>
</feature>
<dbReference type="InParanoid" id="A0A0V0QEH0"/>
<evidence type="ECO:0000259" key="14">
    <source>
        <dbReference type="SMART" id="SM00484"/>
    </source>
</evidence>
<keyword evidence="5 11" id="KW-0227">DNA damage</keyword>
<dbReference type="CDD" id="cd09901">
    <property type="entry name" value="H3TH_FEN1-like"/>
    <property type="match status" value="1"/>
</dbReference>
<feature type="coiled-coil region" evidence="12">
    <location>
        <begin position="852"/>
        <end position="881"/>
    </location>
</feature>
<dbReference type="GO" id="GO:0006281">
    <property type="term" value="P:DNA repair"/>
    <property type="evidence" value="ECO:0007669"/>
    <property type="project" value="UniProtKB-UniRule"/>
</dbReference>
<dbReference type="GO" id="GO:0017108">
    <property type="term" value="F:5'-flap endonuclease activity"/>
    <property type="evidence" value="ECO:0007669"/>
    <property type="project" value="TreeGrafter"/>
</dbReference>
<dbReference type="GO" id="GO:0005634">
    <property type="term" value="C:nucleus"/>
    <property type="evidence" value="ECO:0007669"/>
    <property type="project" value="UniProtKB-SubCell"/>
</dbReference>
<dbReference type="SMART" id="SM00279">
    <property type="entry name" value="HhH2"/>
    <property type="match status" value="1"/>
</dbReference>
<dbReference type="InterPro" id="IPR044752">
    <property type="entry name" value="PIN-like_EXO1"/>
</dbReference>
<evidence type="ECO:0000256" key="13">
    <source>
        <dbReference type="SAM" id="MobiDB-lite"/>
    </source>
</evidence>
<dbReference type="SUPFAM" id="SSF47807">
    <property type="entry name" value="5' to 3' exonuclease, C-terminal subdomain"/>
    <property type="match status" value="1"/>
</dbReference>
<gene>
    <name evidence="16" type="ORF">PPERSA_04573</name>
</gene>
<feature type="region of interest" description="Disordered" evidence="13">
    <location>
        <begin position="711"/>
        <end position="799"/>
    </location>
</feature>
<dbReference type="SUPFAM" id="SSF88723">
    <property type="entry name" value="PIN domain-like"/>
    <property type="match status" value="1"/>
</dbReference>
<dbReference type="InterPro" id="IPR006084">
    <property type="entry name" value="XPG/Rad2"/>
</dbReference>
<dbReference type="Pfam" id="PF00867">
    <property type="entry name" value="XPG_I"/>
    <property type="match status" value="1"/>
</dbReference>
<keyword evidence="11 16" id="KW-0269">Exonuclease</keyword>
<dbReference type="PANTHER" id="PTHR11081">
    <property type="entry name" value="FLAP ENDONUCLEASE FAMILY MEMBER"/>
    <property type="match status" value="1"/>
</dbReference>
<dbReference type="Pfam" id="PF00752">
    <property type="entry name" value="XPG_N"/>
    <property type="match status" value="1"/>
</dbReference>
<keyword evidence="10 11" id="KW-0539">Nucleus</keyword>
<dbReference type="EMBL" id="LDAU01000185">
    <property type="protein sequence ID" value="KRX00552.1"/>
    <property type="molecule type" value="Genomic_DNA"/>
</dbReference>
<protein>
    <recommendedName>
        <fullName evidence="11">Exonuclease 1</fullName>
        <ecNumber evidence="11">3.1.-.-</ecNumber>
    </recommendedName>
</protein>
<sequence>MGIKNLLPQLASITQSKHVSDYKGKTCAVDTYAWLHRGFYSCGIELGQGIQTEKWLEFCLKRVEMLLNNNIKVVMVFDGHKLPSKKGTEGERDKKRRDAKQQALEYLRNGDRYKANEKFASSVDLTPQMAFQLRNKLQNYQNVECIIAPYEADAQLCYLNVTGYVDFIISEDSDLLAFGSLCVFYKMDNDGSGKEIKFQNLSKCQVMNFQKWTQNQFLTFCIFCGCDYLDSIKNVGAKKAYSLVNQHKSYKRIINELRREGKYSVPEDYEKKFVQAFLTFRFQVVFDPINKKLVSLNDLILEQMKERYSKIDEIDPNENEETTKAWEDFEKQILERNIILQMIQEDFDLSFLMDMQQEKLMRIVNWEIDPDTMKEYEKDSSQNQNQNLNSGSLAQSKYYQNLRTIQQPTKQYFQGKQKTTSSVNQIKDGKKQTTLKFNFTQNFQKSRSNSVEKSENDQNVNNNYQKKQQFFKIQEKIQNLNQIKSENINNDSIKENQEMDKKSKSDDNLQNQFKNQINKNKINFNSTVFSSNNSNNNSLSKQSPSIFNLESFVYQKKETKNTFGGNMKNNNNKINNCNIFSKNNNQNQNNTIVNNSQQKSLNSSFVSNRSFSNFSEKASPSLQSQQTFLHEECQAELKNIKTSKRLQTQFKVPSASKNTPNQFNLQQNNENNGEKIEKVENKNNNNIYIKNENKNNNNNNYLRTDFLSQKLSKNQSQKNSNNESPQETQLIQKSEQELEEQIQKNTKNDKSFEEVDDFFSKQRIQQMDNKETKKPNKQQKLGKDGYFKQGSEQQNSEVTLEKNQEKFQYLLSQSDVMDKEGIQVQNLEENYNKFMFKTDDEQIETETVEISYQQKEIQKNIQKEQRQNMEEEEDLDNKKMTQSCYQKQDINIEYSEKKVRIYQEQQEYSSPNQIIKNEQNDKYKNKQHIQKFEVHLENNNNKIRKVLEERDLFNLKRIKNQKQIIIQKSENGLMDYSNFQTQQQMKDYLQQIFVQPFQQSPNII</sequence>
<evidence type="ECO:0000256" key="6">
    <source>
        <dbReference type="ARBA" id="ARBA00022801"/>
    </source>
</evidence>
<evidence type="ECO:0000256" key="5">
    <source>
        <dbReference type="ARBA" id="ARBA00022763"/>
    </source>
</evidence>
<reference evidence="16 17" key="1">
    <citation type="journal article" date="2015" name="Sci. Rep.">
        <title>Genome of the facultative scuticociliatosis pathogen Pseudocohnilembus persalinus provides insight into its virulence through horizontal gene transfer.</title>
        <authorList>
            <person name="Xiong J."/>
            <person name="Wang G."/>
            <person name="Cheng J."/>
            <person name="Tian M."/>
            <person name="Pan X."/>
            <person name="Warren A."/>
            <person name="Jiang C."/>
            <person name="Yuan D."/>
            <person name="Miao W."/>
        </authorList>
    </citation>
    <scope>NUCLEOTIDE SEQUENCE [LARGE SCALE GENOMIC DNA]</scope>
    <source>
        <strain evidence="16">36N120E</strain>
    </source>
</reference>
<dbReference type="InterPro" id="IPR029060">
    <property type="entry name" value="PIN-like_dom_sf"/>
</dbReference>
<dbReference type="FunFam" id="3.40.50.1010:FF:000002">
    <property type="entry name" value="Exonuclease 1, putative"/>
    <property type="match status" value="1"/>
</dbReference>
<dbReference type="Proteomes" id="UP000054937">
    <property type="component" value="Unassembled WGS sequence"/>
</dbReference>
<evidence type="ECO:0000256" key="3">
    <source>
        <dbReference type="ARBA" id="ARBA00022722"/>
    </source>
</evidence>
<feature type="domain" description="XPG-I" evidence="14">
    <location>
        <begin position="139"/>
        <end position="209"/>
    </location>
</feature>
<feature type="region of interest" description="Disordered" evidence="13">
    <location>
        <begin position="651"/>
        <end position="674"/>
    </location>
</feature>
<dbReference type="GO" id="GO:0035312">
    <property type="term" value="F:5'-3' DNA exonuclease activity"/>
    <property type="evidence" value="ECO:0007669"/>
    <property type="project" value="UniProtKB-UniRule"/>
</dbReference>
<evidence type="ECO:0000256" key="10">
    <source>
        <dbReference type="ARBA" id="ARBA00023242"/>
    </source>
</evidence>
<keyword evidence="8" id="KW-0496">Mitochondrion</keyword>
<accession>A0A0V0QEH0</accession>
<evidence type="ECO:0000256" key="8">
    <source>
        <dbReference type="ARBA" id="ARBA00023128"/>
    </source>
</evidence>
<dbReference type="InterPro" id="IPR019974">
    <property type="entry name" value="XPG_CS"/>
</dbReference>
<dbReference type="PANTHER" id="PTHR11081:SF8">
    <property type="entry name" value="EXONUCLEASE 1"/>
    <property type="match status" value="1"/>
</dbReference>
<dbReference type="AlphaFoldDB" id="A0A0V0QEH0"/>
<evidence type="ECO:0000259" key="15">
    <source>
        <dbReference type="SMART" id="SM00485"/>
    </source>
</evidence>
<dbReference type="PRINTS" id="PR00853">
    <property type="entry name" value="XPGRADSUPER"/>
</dbReference>
<keyword evidence="9 11" id="KW-0234">DNA repair</keyword>
<comment type="similarity">
    <text evidence="11">Belongs to the XPG/RAD2 endonuclease family. EXO1 subfamily.</text>
</comment>
<evidence type="ECO:0000256" key="11">
    <source>
        <dbReference type="RuleBase" id="RU910737"/>
    </source>
</evidence>
<organism evidence="16 17">
    <name type="scientific">Pseudocohnilembus persalinus</name>
    <name type="common">Ciliate</name>
    <dbReference type="NCBI Taxonomy" id="266149"/>
    <lineage>
        <taxon>Eukaryota</taxon>
        <taxon>Sar</taxon>
        <taxon>Alveolata</taxon>
        <taxon>Ciliophora</taxon>
        <taxon>Intramacronucleata</taxon>
        <taxon>Oligohymenophorea</taxon>
        <taxon>Scuticociliatia</taxon>
        <taxon>Philasterida</taxon>
        <taxon>Pseudocohnilembidae</taxon>
        <taxon>Pseudocohnilembus</taxon>
    </lineage>
</organism>
<evidence type="ECO:0000256" key="7">
    <source>
        <dbReference type="ARBA" id="ARBA00022842"/>
    </source>
</evidence>
<dbReference type="InterPro" id="IPR008918">
    <property type="entry name" value="HhH2"/>
</dbReference>
<keyword evidence="12" id="KW-0175">Coiled coil</keyword>
<dbReference type="EC" id="3.1.-.-" evidence="11"/>
<dbReference type="Gene3D" id="1.10.150.20">
    <property type="entry name" value="5' to 3' exonuclease, C-terminal subdomain"/>
    <property type="match status" value="1"/>
</dbReference>
<evidence type="ECO:0000256" key="9">
    <source>
        <dbReference type="ARBA" id="ARBA00023204"/>
    </source>
</evidence>
<comment type="subcellular location">
    <subcellularLocation>
        <location evidence="1 11">Nucleus</location>
    </subcellularLocation>
</comment>
<feature type="domain" description="XPG N-terminal" evidence="15">
    <location>
        <begin position="1"/>
        <end position="99"/>
    </location>
</feature>
<feature type="compositionally biased region" description="Polar residues" evidence="13">
    <location>
        <begin position="651"/>
        <end position="660"/>
    </location>
</feature>
<dbReference type="FunFam" id="1.10.150.20:FF:000011">
    <property type="entry name" value="exonuclease 1"/>
    <property type="match status" value="1"/>
</dbReference>
<comment type="caution">
    <text evidence="16">The sequence shown here is derived from an EMBL/GenBank/DDBJ whole genome shotgun (WGS) entry which is preliminary data.</text>
</comment>
<keyword evidence="11" id="KW-0238">DNA-binding</keyword>
<dbReference type="SMART" id="SM00484">
    <property type="entry name" value="XPGI"/>
    <property type="match status" value="1"/>
</dbReference>
<dbReference type="Gene3D" id="3.40.50.1010">
    <property type="entry name" value="5'-nuclease"/>
    <property type="match status" value="1"/>
</dbReference>
<dbReference type="InterPro" id="IPR036279">
    <property type="entry name" value="5-3_exonuclease_C_sf"/>
</dbReference>
<evidence type="ECO:0000313" key="17">
    <source>
        <dbReference type="Proteomes" id="UP000054937"/>
    </source>
</evidence>
<evidence type="ECO:0000256" key="4">
    <source>
        <dbReference type="ARBA" id="ARBA00022723"/>
    </source>
</evidence>
<keyword evidence="3 11" id="KW-0540">Nuclease</keyword>